<evidence type="ECO:0000256" key="8">
    <source>
        <dbReference type="ARBA" id="ARBA00023242"/>
    </source>
</evidence>
<dbReference type="Proteomes" id="UP000684084">
    <property type="component" value="Unassembled WGS sequence"/>
</dbReference>
<keyword evidence="6" id="KW-0238">DNA-binding</keyword>
<evidence type="ECO:0000313" key="13">
    <source>
        <dbReference type="Proteomes" id="UP000684084"/>
    </source>
</evidence>
<feature type="compositionally biased region" description="Basic and acidic residues" evidence="10">
    <location>
        <begin position="38"/>
        <end position="47"/>
    </location>
</feature>
<dbReference type="PROSITE" id="PS50808">
    <property type="entry name" value="ZF_BED"/>
    <property type="match status" value="1"/>
</dbReference>
<evidence type="ECO:0000256" key="9">
    <source>
        <dbReference type="PROSITE-ProRule" id="PRU00027"/>
    </source>
</evidence>
<evidence type="ECO:0000256" key="4">
    <source>
        <dbReference type="ARBA" id="ARBA00022833"/>
    </source>
</evidence>
<feature type="region of interest" description="Disordered" evidence="10">
    <location>
        <begin position="1"/>
        <end position="47"/>
    </location>
</feature>
<dbReference type="InterPro" id="IPR003656">
    <property type="entry name" value="Znf_BED"/>
</dbReference>
<keyword evidence="4" id="KW-0862">Zinc</keyword>
<feature type="compositionally biased region" description="Polar residues" evidence="10">
    <location>
        <begin position="1"/>
        <end position="17"/>
    </location>
</feature>
<dbReference type="VEuPathDB" id="FungiDB:RhiirFUN_009885"/>
<reference evidence="12" key="1">
    <citation type="submission" date="2020-05" db="EMBL/GenBank/DDBJ databases">
        <authorList>
            <person name="Rincon C."/>
            <person name="Sanders R I."/>
            <person name="Robbins C."/>
            <person name="Chaturvedi A."/>
        </authorList>
    </citation>
    <scope>NUCLEOTIDE SEQUENCE</scope>
    <source>
        <strain evidence="12">CHB12</strain>
    </source>
</reference>
<evidence type="ECO:0000313" key="12">
    <source>
        <dbReference type="EMBL" id="CAB5333203.1"/>
    </source>
</evidence>
<comment type="caution">
    <text evidence="12">The sequence shown here is derived from an EMBL/GenBank/DDBJ whole genome shotgun (WGS) entry which is preliminary data.</text>
</comment>
<keyword evidence="8" id="KW-0539">Nucleus</keyword>
<keyword evidence="7" id="KW-0804">Transcription</keyword>
<feature type="compositionally biased region" description="Basic and acidic residues" evidence="10">
    <location>
        <begin position="18"/>
        <end position="27"/>
    </location>
</feature>
<keyword evidence="3 9" id="KW-0863">Zinc-finger</keyword>
<proteinExistence type="predicted"/>
<dbReference type="AlphaFoldDB" id="A0A915YTM8"/>
<comment type="subcellular location">
    <subcellularLocation>
        <location evidence="1">Nucleus</location>
    </subcellularLocation>
</comment>
<evidence type="ECO:0000256" key="3">
    <source>
        <dbReference type="ARBA" id="ARBA00022771"/>
    </source>
</evidence>
<dbReference type="PANTHER" id="PTHR46481">
    <property type="entry name" value="ZINC FINGER BED DOMAIN-CONTAINING PROTEIN 4"/>
    <property type="match status" value="1"/>
</dbReference>
<dbReference type="OrthoDB" id="2422291at2759"/>
<dbReference type="Pfam" id="PF05699">
    <property type="entry name" value="Dimer_Tnp_hAT"/>
    <property type="match status" value="1"/>
</dbReference>
<name>A0A915YTM8_9GLOM</name>
<dbReference type="PANTHER" id="PTHR46481:SF10">
    <property type="entry name" value="ZINC FINGER BED DOMAIN-CONTAINING PROTEIN 39"/>
    <property type="match status" value="1"/>
</dbReference>
<evidence type="ECO:0000256" key="7">
    <source>
        <dbReference type="ARBA" id="ARBA00023163"/>
    </source>
</evidence>
<dbReference type="GO" id="GO:0005634">
    <property type="term" value="C:nucleus"/>
    <property type="evidence" value="ECO:0007669"/>
    <property type="project" value="UniProtKB-SubCell"/>
</dbReference>
<dbReference type="InterPro" id="IPR052035">
    <property type="entry name" value="ZnF_BED_domain_contain"/>
</dbReference>
<dbReference type="InterPro" id="IPR008906">
    <property type="entry name" value="HATC_C_dom"/>
</dbReference>
<sequence>MTEQEQGPNNRLALSNTEMEKESETHIKSGRPQSGVWKHFDRGESRGDGHWEGTCKYCKKFYPRAKPNALRAHLANNCKDIPEEWRRHFNYILINNLNDVPTDKPLTGESVITQDWKKVEKLVANQPEMDASLIDEAISLAFIMCGIPFRVINNPFFINALKILNPNYIAPSRKTLSGRLLDNEVAKVNNKIDEVLEFTNNLTIGLDEDIRDNHSEVITTPAILTILHSRGFFSDMQHLSEVLFPIKNAILAVEAANSTLADAYVNLMKIAAVIQNLPADEYKGFRNHCIKKFNHRFEEFNDPAYQLAFFLHPAYKGAGLKFGAFSLIANYAGELWQKMGKSKKSCEKLLAQMRIYKEQIRIVNGKPNPYVAPYTIGSDTPLMWWNTCEVKPNYLQRLAIKLFSITPSSAACERMFSSLGWLYGKCRTRLEIDKLEGLAKVYRFNLSTAAEKFHKTQTEISPETMKNIAETVFNEFEEEAFLEESENAELPNPAEHLYTNEQDLNLDISNMINFQSSIFNSNGNNNEHEESSDDESSDEDDEDDEYDVNEIVISIERMQCT</sequence>
<dbReference type="GO" id="GO:0046983">
    <property type="term" value="F:protein dimerization activity"/>
    <property type="evidence" value="ECO:0007669"/>
    <property type="project" value="InterPro"/>
</dbReference>
<dbReference type="GO" id="GO:0008270">
    <property type="term" value="F:zinc ion binding"/>
    <property type="evidence" value="ECO:0007669"/>
    <property type="project" value="UniProtKB-KW"/>
</dbReference>
<evidence type="ECO:0000256" key="10">
    <source>
        <dbReference type="SAM" id="MobiDB-lite"/>
    </source>
</evidence>
<dbReference type="GO" id="GO:0003677">
    <property type="term" value="F:DNA binding"/>
    <property type="evidence" value="ECO:0007669"/>
    <property type="project" value="UniProtKB-KW"/>
</dbReference>
<evidence type="ECO:0000256" key="1">
    <source>
        <dbReference type="ARBA" id="ARBA00004123"/>
    </source>
</evidence>
<protein>
    <recommendedName>
        <fullName evidence="11">BED-type domain-containing protein</fullName>
    </recommendedName>
</protein>
<feature type="compositionally biased region" description="Acidic residues" evidence="10">
    <location>
        <begin position="530"/>
        <end position="548"/>
    </location>
</feature>
<organism evidence="12 13">
    <name type="scientific">Rhizophagus irregularis</name>
    <dbReference type="NCBI Taxonomy" id="588596"/>
    <lineage>
        <taxon>Eukaryota</taxon>
        <taxon>Fungi</taxon>
        <taxon>Fungi incertae sedis</taxon>
        <taxon>Mucoromycota</taxon>
        <taxon>Glomeromycotina</taxon>
        <taxon>Glomeromycetes</taxon>
        <taxon>Glomerales</taxon>
        <taxon>Glomeraceae</taxon>
        <taxon>Rhizophagus</taxon>
    </lineage>
</organism>
<feature type="region of interest" description="Disordered" evidence="10">
    <location>
        <begin position="519"/>
        <end position="548"/>
    </location>
</feature>
<feature type="domain" description="BED-type" evidence="11">
    <location>
        <begin position="31"/>
        <end position="85"/>
    </location>
</feature>
<dbReference type="SMART" id="SM00614">
    <property type="entry name" value="ZnF_BED"/>
    <property type="match status" value="1"/>
</dbReference>
<dbReference type="EMBL" id="CAGKOT010000004">
    <property type="protein sequence ID" value="CAB5333203.1"/>
    <property type="molecule type" value="Genomic_DNA"/>
</dbReference>
<gene>
    <name evidence="12" type="ORF">CHRIB12_LOCUS3090</name>
</gene>
<evidence type="ECO:0000256" key="6">
    <source>
        <dbReference type="ARBA" id="ARBA00023125"/>
    </source>
</evidence>
<accession>A0A915YTM8</accession>
<evidence type="ECO:0000256" key="2">
    <source>
        <dbReference type="ARBA" id="ARBA00022723"/>
    </source>
</evidence>
<evidence type="ECO:0000256" key="5">
    <source>
        <dbReference type="ARBA" id="ARBA00023015"/>
    </source>
</evidence>
<keyword evidence="5" id="KW-0805">Transcription regulation</keyword>
<keyword evidence="2" id="KW-0479">Metal-binding</keyword>
<evidence type="ECO:0000259" key="11">
    <source>
        <dbReference type="PROSITE" id="PS50808"/>
    </source>
</evidence>